<protein>
    <recommendedName>
        <fullName evidence="3">DUF4221 domain-containing protein</fullName>
    </recommendedName>
</protein>
<reference evidence="1 2" key="1">
    <citation type="submission" date="2013-02" db="EMBL/GenBank/DDBJ databases">
        <title>A novel strain isolated from Lonar lake, Maharashtra, India.</title>
        <authorList>
            <person name="Singh A."/>
        </authorList>
    </citation>
    <scope>NUCLEOTIDE SEQUENCE [LARGE SCALE GENOMIC DNA]</scope>
    <source>
        <strain evidence="1 2">AK24</strain>
    </source>
</reference>
<evidence type="ECO:0000313" key="2">
    <source>
        <dbReference type="Proteomes" id="UP000013909"/>
    </source>
</evidence>
<gene>
    <name evidence="1" type="ORF">ADIS_0980</name>
</gene>
<dbReference type="AlphaFoldDB" id="R7ZWK0"/>
<keyword evidence="2" id="KW-1185">Reference proteome</keyword>
<dbReference type="STRING" id="1232681.ADIS_0980"/>
<comment type="caution">
    <text evidence="1">The sequence shown here is derived from an EMBL/GenBank/DDBJ whole genome shotgun (WGS) entry which is preliminary data.</text>
</comment>
<dbReference type="Pfam" id="PF13970">
    <property type="entry name" value="DUF4221"/>
    <property type="match status" value="1"/>
</dbReference>
<dbReference type="EMBL" id="AQHR01000031">
    <property type="protein sequence ID" value="EON78511.1"/>
    <property type="molecule type" value="Genomic_DNA"/>
</dbReference>
<organism evidence="1 2">
    <name type="scientific">Lunatimonas lonarensis</name>
    <dbReference type="NCBI Taxonomy" id="1232681"/>
    <lineage>
        <taxon>Bacteria</taxon>
        <taxon>Pseudomonadati</taxon>
        <taxon>Bacteroidota</taxon>
        <taxon>Cytophagia</taxon>
        <taxon>Cytophagales</taxon>
        <taxon>Cyclobacteriaceae</taxon>
    </lineage>
</organism>
<proteinExistence type="predicted"/>
<evidence type="ECO:0000313" key="1">
    <source>
        <dbReference type="EMBL" id="EON78511.1"/>
    </source>
</evidence>
<dbReference type="RefSeq" id="WP_010853128.1">
    <property type="nucleotide sequence ID" value="NZ_AQHR01000031.1"/>
</dbReference>
<name>R7ZWK0_9BACT</name>
<evidence type="ECO:0008006" key="3">
    <source>
        <dbReference type="Google" id="ProtNLM"/>
    </source>
</evidence>
<accession>R7ZWK0</accession>
<sequence length="385" mass="43993">MDIAINLSKIVFLWLCFAFIGCAEKTEIVDLSLTSLNYSLDTIMIDPGKEFLHLNAALRMAVLDSERDYLYNFNPSDHTVEKINLNSRKLEAKLAFEKEGPDGVGDMVFRMDLLPDESVAFMGYLKAAVFNLKGKKLVEFPIAEVNFEGDPLGDGERFEFLNTYLFDSAKMVGLIRNSKEGSFSFGMLSSNFRHLKKVPVPLDALENFRFVLSSPSMVKMSFPSANISEHKGNYLITNEVFNTILLYDTDLDSLKEIKYQPMLTEDRKKGRYTQETETEEEFNQETQNLRKEISFMAPVWDEDNHRFYRFSHQAINIGNTAAGEEAYKSSVYLTVFDADFNVIAESLVEDITNPPGFHFVKDGKIWMYVNVEDELGFVRLSVLDL</sequence>
<dbReference type="InterPro" id="IPR025316">
    <property type="entry name" value="DUF4221"/>
</dbReference>
<dbReference type="Proteomes" id="UP000013909">
    <property type="component" value="Unassembled WGS sequence"/>
</dbReference>
<dbReference type="OrthoDB" id="833511at2"/>
<dbReference type="PATRIC" id="fig|1288963.3.peg.980"/>